<proteinExistence type="predicted"/>
<accession>A0A4Y2SXE5</accession>
<dbReference type="EMBL" id="BGPR01024744">
    <property type="protein sequence ID" value="GBN93048.1"/>
    <property type="molecule type" value="Genomic_DNA"/>
</dbReference>
<dbReference type="Proteomes" id="UP000499080">
    <property type="component" value="Unassembled WGS sequence"/>
</dbReference>
<protein>
    <submittedName>
        <fullName evidence="2">Uncharacterized protein</fullName>
    </submittedName>
</protein>
<name>A0A4Y2SXE5_ARAVE</name>
<evidence type="ECO:0000313" key="3">
    <source>
        <dbReference type="Proteomes" id="UP000499080"/>
    </source>
</evidence>
<evidence type="ECO:0000256" key="1">
    <source>
        <dbReference type="SAM" id="Coils"/>
    </source>
</evidence>
<organism evidence="2 3">
    <name type="scientific">Araneus ventricosus</name>
    <name type="common">Orbweaver spider</name>
    <name type="synonym">Epeira ventricosa</name>
    <dbReference type="NCBI Taxonomy" id="182803"/>
    <lineage>
        <taxon>Eukaryota</taxon>
        <taxon>Metazoa</taxon>
        <taxon>Ecdysozoa</taxon>
        <taxon>Arthropoda</taxon>
        <taxon>Chelicerata</taxon>
        <taxon>Arachnida</taxon>
        <taxon>Araneae</taxon>
        <taxon>Araneomorphae</taxon>
        <taxon>Entelegynae</taxon>
        <taxon>Araneoidea</taxon>
        <taxon>Araneidae</taxon>
        <taxon>Araneus</taxon>
    </lineage>
</organism>
<gene>
    <name evidence="2" type="ORF">AVEN_126777_1</name>
</gene>
<evidence type="ECO:0000313" key="2">
    <source>
        <dbReference type="EMBL" id="GBN93048.1"/>
    </source>
</evidence>
<dbReference type="AlphaFoldDB" id="A0A4Y2SXE5"/>
<sequence>MEAQTSSTSALSENENSIECFTAPDDRIAEVSLEDFLLEEEAVSEVQKLLEKHIRIKEEIEKYSKRLESWLPLLKIYSACVKLMTRLQKFEEEMNRMIDTHQEKLKKIQI</sequence>
<keyword evidence="1" id="KW-0175">Coiled coil</keyword>
<feature type="coiled-coil region" evidence="1">
    <location>
        <begin position="46"/>
        <end position="107"/>
    </location>
</feature>
<comment type="caution">
    <text evidence="2">The sequence shown here is derived from an EMBL/GenBank/DDBJ whole genome shotgun (WGS) entry which is preliminary data.</text>
</comment>
<keyword evidence="3" id="KW-1185">Reference proteome</keyword>
<reference evidence="2 3" key="1">
    <citation type="journal article" date="2019" name="Sci. Rep.">
        <title>Orb-weaving spider Araneus ventricosus genome elucidates the spidroin gene catalogue.</title>
        <authorList>
            <person name="Kono N."/>
            <person name="Nakamura H."/>
            <person name="Ohtoshi R."/>
            <person name="Moran D.A.P."/>
            <person name="Shinohara A."/>
            <person name="Yoshida Y."/>
            <person name="Fujiwara M."/>
            <person name="Mori M."/>
            <person name="Tomita M."/>
            <person name="Arakawa K."/>
        </authorList>
    </citation>
    <scope>NUCLEOTIDE SEQUENCE [LARGE SCALE GENOMIC DNA]</scope>
</reference>